<feature type="chain" id="PRO_5018139570" evidence="1">
    <location>
        <begin position="29"/>
        <end position="808"/>
    </location>
</feature>
<evidence type="ECO:0000256" key="1">
    <source>
        <dbReference type="SAM" id="SignalP"/>
    </source>
</evidence>
<dbReference type="InterPro" id="IPR036770">
    <property type="entry name" value="Ankyrin_rpt-contain_sf"/>
</dbReference>
<organism evidence="2 3">
    <name type="scientific">Plasmodiophora brassicae</name>
    <name type="common">Clubroot disease agent</name>
    <dbReference type="NCBI Taxonomy" id="37360"/>
    <lineage>
        <taxon>Eukaryota</taxon>
        <taxon>Sar</taxon>
        <taxon>Rhizaria</taxon>
        <taxon>Endomyxa</taxon>
        <taxon>Phytomyxea</taxon>
        <taxon>Plasmodiophorida</taxon>
        <taxon>Plasmodiophoridae</taxon>
        <taxon>Plasmodiophora</taxon>
    </lineage>
</organism>
<feature type="signal peptide" evidence="1">
    <location>
        <begin position="1"/>
        <end position="28"/>
    </location>
</feature>
<proteinExistence type="predicted"/>
<keyword evidence="1" id="KW-0732">Signal</keyword>
<keyword evidence="2" id="KW-0496">Mitochondrion</keyword>
<name>A0A3P3YFJ0_PLABS</name>
<dbReference type="AlphaFoldDB" id="A0A3P3YFJ0"/>
<evidence type="ECO:0000313" key="2">
    <source>
        <dbReference type="EMBL" id="SPQ98879.1"/>
    </source>
</evidence>
<dbReference type="EMBL" id="OVEO01000010">
    <property type="protein sequence ID" value="SPQ98879.1"/>
    <property type="molecule type" value="Genomic_DNA"/>
</dbReference>
<gene>
    <name evidence="2" type="ORF">PLBR_LOCUS6094</name>
</gene>
<reference evidence="2 3" key="1">
    <citation type="submission" date="2018-03" db="EMBL/GenBank/DDBJ databases">
        <authorList>
            <person name="Fogelqvist J."/>
        </authorList>
    </citation>
    <scope>NUCLEOTIDE SEQUENCE [LARGE SCALE GENOMIC DNA]</scope>
</reference>
<sequence length="808" mass="90837">MRRPAVACAMLRCYALLLLLAAIRDAHAQVNVTKRHLRRTLPVVRCGLCPHLENGHLKVLADARVPYWTAEINHVLELRETWTSLFRPDTTPDVLLDYFELPYDPLVAAASVNWARQQIADQHVPLRMQILFLNHLFDIDGVPVDEFSSMVETATIQWGLPPGFAMGVAFRHAVHADRYSRDHRQQCLQVVHRLLDLGARFSEATFDDWISLQALHQDVALRLNELIDFSDAIVKAAMRLAREALQAPDYQMVRTAVEFDVGDTISDGLLRALVEHGLDINAVDEALCETRFTSAFVNGHVSKAALLIELGADFENVLTPSSAAHEDNWWDLPLEREMSEADSALLQCMLKYSVDPAEAFSNFFAAFRPETVTSLTIRMALESLPEIDDASLWAHRVLDRLLANGYDRSITDLIGFIGNDMSLTSDMGTSLLVNMDICKRQNPIDDLEQLTASSTEHQIRSALSTVDPVSGRTVLHKNCMTVEVYRWISQRSSVSVLDLDWSGRTCLDYWVLDAVDHVRPHYEVAQLVQLFWLALDLGPDATTMYDLVVRSCTEWTRMRLERHPAVLQELYYSASARFHPILEHIREFVTDVVVYLHSLDAGSAGYLLHGALMSITIGGSDTDIKRQMNLISMLCCYDYGRLMLVQWPSDGWTPLHRAAAHPCLHQFVPVMLTWASRYGILETLLHVADVHSRTFLHVIADRLEYVPVFISRRAGGSYPYDTSDDFDALLRTILAHLTGMSPSGRTGFPVLPAPALRHLFSARDGLTGRTFLDLVKASLRGRPDDSLIQMSTDIIDAVHGWAAVTPLL</sequence>
<accession>A0A3P3YFJ0</accession>
<geneLocation type="mitochondrion" evidence="2"/>
<protein>
    <submittedName>
        <fullName evidence="2">Uncharacterized protein</fullName>
    </submittedName>
</protein>
<dbReference type="Gene3D" id="1.25.40.20">
    <property type="entry name" value="Ankyrin repeat-containing domain"/>
    <property type="match status" value="1"/>
</dbReference>
<dbReference type="SUPFAM" id="SSF48403">
    <property type="entry name" value="Ankyrin repeat"/>
    <property type="match status" value="1"/>
</dbReference>
<evidence type="ECO:0000313" key="3">
    <source>
        <dbReference type="Proteomes" id="UP000290189"/>
    </source>
</evidence>
<dbReference type="Proteomes" id="UP000290189">
    <property type="component" value="Unassembled WGS sequence"/>
</dbReference>